<evidence type="ECO:0000313" key="1">
    <source>
        <dbReference type="EMBL" id="MFI2233745.1"/>
    </source>
</evidence>
<protein>
    <recommendedName>
        <fullName evidence="3">WXG100 family type VII secretion target</fullName>
    </recommendedName>
</protein>
<evidence type="ECO:0008006" key="3">
    <source>
        <dbReference type="Google" id="ProtNLM"/>
    </source>
</evidence>
<organism evidence="1 2">
    <name type="scientific">Nocardia testacea</name>
    <dbReference type="NCBI Taxonomy" id="248551"/>
    <lineage>
        <taxon>Bacteria</taxon>
        <taxon>Bacillati</taxon>
        <taxon>Actinomycetota</taxon>
        <taxon>Actinomycetes</taxon>
        <taxon>Mycobacteriales</taxon>
        <taxon>Nocardiaceae</taxon>
        <taxon>Nocardia</taxon>
    </lineage>
</organism>
<dbReference type="RefSeq" id="WP_397066108.1">
    <property type="nucleotide sequence ID" value="NZ_JBIRYL010000016.1"/>
</dbReference>
<keyword evidence="2" id="KW-1185">Reference proteome</keyword>
<dbReference type="EMBL" id="JBIRYL010000016">
    <property type="protein sequence ID" value="MFI2233745.1"/>
    <property type="molecule type" value="Genomic_DNA"/>
</dbReference>
<comment type="caution">
    <text evidence="1">The sequence shown here is derived from an EMBL/GenBank/DDBJ whole genome shotgun (WGS) entry which is preliminary data.</text>
</comment>
<sequence length="107" mass="11471">MARDLQTDIDLLEATSKCWLTEAGPQLREAAQSIDDLKYTQVQFGALFIGAWQSYSKAAVHIQDLLNQAGGAADQMGNALHATAVSFADQESQNQQALNNVAGEMGS</sequence>
<evidence type="ECO:0000313" key="2">
    <source>
        <dbReference type="Proteomes" id="UP001611494"/>
    </source>
</evidence>
<name>A0ABW7W4M6_9NOCA</name>
<reference evidence="1 2" key="1">
    <citation type="submission" date="2024-10" db="EMBL/GenBank/DDBJ databases">
        <title>The Natural Products Discovery Center: Release of the First 8490 Sequenced Strains for Exploring Actinobacteria Biosynthetic Diversity.</title>
        <authorList>
            <person name="Kalkreuter E."/>
            <person name="Kautsar S.A."/>
            <person name="Yang D."/>
            <person name="Bader C.D."/>
            <person name="Teijaro C.N."/>
            <person name="Fluegel L."/>
            <person name="Davis C.M."/>
            <person name="Simpson J.R."/>
            <person name="Lauterbach L."/>
            <person name="Steele A.D."/>
            <person name="Gui C."/>
            <person name="Meng S."/>
            <person name="Li G."/>
            <person name="Viehrig K."/>
            <person name="Ye F."/>
            <person name="Su P."/>
            <person name="Kiefer A.F."/>
            <person name="Nichols A."/>
            <person name="Cepeda A.J."/>
            <person name="Yan W."/>
            <person name="Fan B."/>
            <person name="Jiang Y."/>
            <person name="Adhikari A."/>
            <person name="Zheng C.-J."/>
            <person name="Schuster L."/>
            <person name="Cowan T.M."/>
            <person name="Smanski M.J."/>
            <person name="Chevrette M.G."/>
            <person name="De Carvalho L.P.S."/>
            <person name="Shen B."/>
        </authorList>
    </citation>
    <scope>NUCLEOTIDE SEQUENCE [LARGE SCALE GENOMIC DNA]</scope>
    <source>
        <strain evidence="1 2">NPDC019377</strain>
    </source>
</reference>
<dbReference type="Proteomes" id="UP001611494">
    <property type="component" value="Unassembled WGS sequence"/>
</dbReference>
<gene>
    <name evidence="1" type="ORF">ACH49Z_28245</name>
</gene>
<accession>A0ABW7W4M6</accession>
<proteinExistence type="predicted"/>